<accession>A0AAN5I083</accession>
<keyword evidence="1" id="KW-0472">Membrane</keyword>
<dbReference type="Proteomes" id="UP001328107">
    <property type="component" value="Unassembled WGS sequence"/>
</dbReference>
<feature type="transmembrane region" description="Helical" evidence="1">
    <location>
        <begin position="202"/>
        <end position="220"/>
    </location>
</feature>
<proteinExistence type="predicted"/>
<dbReference type="EMBL" id="BTRK01000004">
    <property type="protein sequence ID" value="GMR47010.1"/>
    <property type="molecule type" value="Genomic_DNA"/>
</dbReference>
<evidence type="ECO:0000313" key="2">
    <source>
        <dbReference type="EMBL" id="GMR47010.1"/>
    </source>
</evidence>
<protein>
    <submittedName>
        <fullName evidence="2">Uncharacterized protein</fullName>
    </submittedName>
</protein>
<keyword evidence="3" id="KW-1185">Reference proteome</keyword>
<name>A0AAN5I083_9BILA</name>
<organism evidence="2 3">
    <name type="scientific">Pristionchus mayeri</name>
    <dbReference type="NCBI Taxonomy" id="1317129"/>
    <lineage>
        <taxon>Eukaryota</taxon>
        <taxon>Metazoa</taxon>
        <taxon>Ecdysozoa</taxon>
        <taxon>Nematoda</taxon>
        <taxon>Chromadorea</taxon>
        <taxon>Rhabditida</taxon>
        <taxon>Rhabditina</taxon>
        <taxon>Diplogasteromorpha</taxon>
        <taxon>Diplogasteroidea</taxon>
        <taxon>Neodiplogasteridae</taxon>
        <taxon>Pristionchus</taxon>
    </lineage>
</organism>
<gene>
    <name evidence="2" type="ORF">PMAYCL1PPCAC_17205</name>
</gene>
<feature type="transmembrane region" description="Helical" evidence="1">
    <location>
        <begin position="172"/>
        <end position="196"/>
    </location>
</feature>
<evidence type="ECO:0000313" key="3">
    <source>
        <dbReference type="Proteomes" id="UP001328107"/>
    </source>
</evidence>
<evidence type="ECO:0000256" key="1">
    <source>
        <dbReference type="SAM" id="Phobius"/>
    </source>
</evidence>
<reference evidence="3" key="1">
    <citation type="submission" date="2022-10" db="EMBL/GenBank/DDBJ databases">
        <title>Genome assembly of Pristionchus species.</title>
        <authorList>
            <person name="Yoshida K."/>
            <person name="Sommer R.J."/>
        </authorList>
    </citation>
    <scope>NUCLEOTIDE SEQUENCE [LARGE SCALE GENOMIC DNA]</scope>
    <source>
        <strain evidence="3">RS5460</strain>
    </source>
</reference>
<keyword evidence="1" id="KW-1133">Transmembrane helix</keyword>
<comment type="caution">
    <text evidence="2">The sequence shown here is derived from an EMBL/GenBank/DDBJ whole genome shotgun (WGS) entry which is preliminary data.</text>
</comment>
<keyword evidence="1" id="KW-0812">Transmembrane</keyword>
<dbReference type="AlphaFoldDB" id="A0AAN5I083"/>
<feature type="transmembrane region" description="Helical" evidence="1">
    <location>
        <begin position="132"/>
        <end position="152"/>
    </location>
</feature>
<sequence>MQDTCRHTENIYEGKRKGLGSLVPHESFAVDGGIAIEDCIERLAQGTEPDSIDASHALEWTDAVRETQRVVIVDTTRADSRCVLNWFETIRQLIRLEGTFIVKKNAAVVSTQGNGSISTALFAFLPRSFLDLLLWFVFGFNWAVLGFGRLVLRLDWKISTSDRVLHRHDRELSSLGSLMFDVNCVLFCFNRTLFFYDRVEFSFVPLVHLGSVVFIASCIIHDRLRNVTRHAWLARVRRPPPRGRHYECQ</sequence>